<protein>
    <recommendedName>
        <fullName evidence="3">OmdA domain containing protein</fullName>
    </recommendedName>
</protein>
<accession>A0A919L7G1</accession>
<comment type="caution">
    <text evidence="1">The sequence shown here is derived from an EMBL/GenBank/DDBJ whole genome shotgun (WGS) entry which is preliminary data.</text>
</comment>
<proteinExistence type="predicted"/>
<sequence length="215" mass="23514">MLAHLLPNVTSMATPEAADVRAFPDVDHLDTWLTAHPAPHPGLWVKVAKKGTGIPSVSAGDVNDAALCHGWITGHRRRLDEAYYLQRITPRRPRSDWSMVNVRRVEELTAAGRMRPGGLAEVDAAKADGRWAAAYESQKEAGVPEDLAAALERSPAAAREFQRLGKTDRYLVVLGLLKARTARTRVARLEKAVARLEAEGHPRQPIEVSSPPSNT</sequence>
<reference evidence="1" key="2">
    <citation type="submission" date="2020-09" db="EMBL/GenBank/DDBJ databases">
        <authorList>
            <person name="Sun Q."/>
            <person name="Zhou Y."/>
        </authorList>
    </citation>
    <scope>NUCLEOTIDE SEQUENCE</scope>
    <source>
        <strain evidence="1">CGMCC 4.7403</strain>
    </source>
</reference>
<organism evidence="1 2">
    <name type="scientific">Streptomyces capitiformicae</name>
    <dbReference type="NCBI Taxonomy" id="2014920"/>
    <lineage>
        <taxon>Bacteria</taxon>
        <taxon>Bacillati</taxon>
        <taxon>Actinomycetota</taxon>
        <taxon>Actinomycetes</taxon>
        <taxon>Kitasatosporales</taxon>
        <taxon>Streptomycetaceae</taxon>
        <taxon>Streptomyces</taxon>
    </lineage>
</organism>
<dbReference type="Pfam" id="PF13376">
    <property type="entry name" value="OmdA"/>
    <property type="match status" value="1"/>
</dbReference>
<evidence type="ECO:0008006" key="3">
    <source>
        <dbReference type="Google" id="ProtNLM"/>
    </source>
</evidence>
<keyword evidence="2" id="KW-1185">Reference proteome</keyword>
<dbReference type="EMBL" id="BNAT01000007">
    <property type="protein sequence ID" value="GHH86743.1"/>
    <property type="molecule type" value="Genomic_DNA"/>
</dbReference>
<name>A0A919L7G1_9ACTN</name>
<gene>
    <name evidence="1" type="ORF">GCM10017771_25050</name>
</gene>
<evidence type="ECO:0000313" key="1">
    <source>
        <dbReference type="EMBL" id="GHH86743.1"/>
    </source>
</evidence>
<dbReference type="Proteomes" id="UP000603227">
    <property type="component" value="Unassembled WGS sequence"/>
</dbReference>
<reference evidence="1" key="1">
    <citation type="journal article" date="2014" name="Int. J. Syst. Evol. Microbiol.">
        <title>Complete genome sequence of Corynebacterium casei LMG S-19264T (=DSM 44701T), isolated from a smear-ripened cheese.</title>
        <authorList>
            <consortium name="US DOE Joint Genome Institute (JGI-PGF)"/>
            <person name="Walter F."/>
            <person name="Albersmeier A."/>
            <person name="Kalinowski J."/>
            <person name="Ruckert C."/>
        </authorList>
    </citation>
    <scope>NUCLEOTIDE SEQUENCE</scope>
    <source>
        <strain evidence="1">CGMCC 4.7403</strain>
    </source>
</reference>
<dbReference type="AlphaFoldDB" id="A0A919L7G1"/>
<evidence type="ECO:0000313" key="2">
    <source>
        <dbReference type="Proteomes" id="UP000603227"/>
    </source>
</evidence>